<keyword evidence="1" id="KW-0472">Membrane</keyword>
<evidence type="ECO:0000313" key="2">
    <source>
        <dbReference type="EMBL" id="RRG21162.1"/>
    </source>
</evidence>
<sequence>MAAWPFIAGLIDSILFPGIVVYAIFHGVVDYKVLTPPILFLGANILAKLIYILISLKGKVKVYDILISVLPYAGSAYLLRKFLIKDQLLSQTVYAFLKMKKLEIKGQIIEFIKKKTKL</sequence>
<protein>
    <submittedName>
        <fullName evidence="2">Uncharacterized protein</fullName>
    </submittedName>
</protein>
<organism evidence="2 3">
    <name type="scientific">Ancylomarina euxinus</name>
    <dbReference type="NCBI Taxonomy" id="2283627"/>
    <lineage>
        <taxon>Bacteria</taxon>
        <taxon>Pseudomonadati</taxon>
        <taxon>Bacteroidota</taxon>
        <taxon>Bacteroidia</taxon>
        <taxon>Marinilabiliales</taxon>
        <taxon>Marinifilaceae</taxon>
        <taxon>Ancylomarina</taxon>
    </lineage>
</organism>
<dbReference type="EMBL" id="QQWG01000009">
    <property type="protein sequence ID" value="RRG21162.1"/>
    <property type="molecule type" value="Genomic_DNA"/>
</dbReference>
<accession>A0A425Y0A8</accession>
<feature type="transmembrane region" description="Helical" evidence="1">
    <location>
        <begin position="6"/>
        <end position="25"/>
    </location>
</feature>
<proteinExistence type="predicted"/>
<keyword evidence="1" id="KW-0812">Transmembrane</keyword>
<keyword evidence="3" id="KW-1185">Reference proteome</keyword>
<dbReference type="OrthoDB" id="978136at2"/>
<dbReference type="AlphaFoldDB" id="A0A425Y0A8"/>
<feature type="transmembrane region" description="Helical" evidence="1">
    <location>
        <begin position="37"/>
        <end position="56"/>
    </location>
</feature>
<evidence type="ECO:0000313" key="3">
    <source>
        <dbReference type="Proteomes" id="UP000285794"/>
    </source>
</evidence>
<name>A0A425Y0A8_9BACT</name>
<evidence type="ECO:0000256" key="1">
    <source>
        <dbReference type="SAM" id="Phobius"/>
    </source>
</evidence>
<comment type="caution">
    <text evidence="2">The sequence shown here is derived from an EMBL/GenBank/DDBJ whole genome shotgun (WGS) entry which is preliminary data.</text>
</comment>
<keyword evidence="1" id="KW-1133">Transmembrane helix</keyword>
<dbReference type="Proteomes" id="UP000285794">
    <property type="component" value="Unassembled WGS sequence"/>
</dbReference>
<reference evidence="2 3" key="1">
    <citation type="submission" date="2018-07" db="EMBL/GenBank/DDBJ databases">
        <title>Draft genome sequence of Ancylomarina sp. M1P.</title>
        <authorList>
            <person name="Yadav S."/>
            <person name="Villanueva L."/>
            <person name="Damste J.S.S."/>
        </authorList>
    </citation>
    <scope>NUCLEOTIDE SEQUENCE [LARGE SCALE GENOMIC DNA]</scope>
    <source>
        <strain evidence="2 3">M1P</strain>
    </source>
</reference>
<dbReference type="RefSeq" id="WP_125030854.1">
    <property type="nucleotide sequence ID" value="NZ_JAPXVP010000008.1"/>
</dbReference>
<gene>
    <name evidence="2" type="ORF">DWB61_10490</name>
</gene>